<dbReference type="AlphaFoldDB" id="A0A940WGT2"/>
<dbReference type="Proteomes" id="UP000674234">
    <property type="component" value="Unassembled WGS sequence"/>
</dbReference>
<proteinExistence type="predicted"/>
<name>A0A940WGT2_9ACTN</name>
<feature type="region of interest" description="Disordered" evidence="1">
    <location>
        <begin position="100"/>
        <end position="120"/>
    </location>
</feature>
<organism evidence="2 3">
    <name type="scientific">Microbispora oryzae</name>
    <dbReference type="NCBI Taxonomy" id="2806554"/>
    <lineage>
        <taxon>Bacteria</taxon>
        <taxon>Bacillati</taxon>
        <taxon>Actinomycetota</taxon>
        <taxon>Actinomycetes</taxon>
        <taxon>Streptosporangiales</taxon>
        <taxon>Streptosporangiaceae</taxon>
        <taxon>Microbispora</taxon>
    </lineage>
</organism>
<gene>
    <name evidence="2" type="ORF">JOL79_16460</name>
</gene>
<evidence type="ECO:0000256" key="1">
    <source>
        <dbReference type="SAM" id="MobiDB-lite"/>
    </source>
</evidence>
<accession>A0A940WGT2</accession>
<comment type="caution">
    <text evidence="2">The sequence shown here is derived from an EMBL/GenBank/DDBJ whole genome shotgun (WGS) entry which is preliminary data.</text>
</comment>
<evidence type="ECO:0000313" key="3">
    <source>
        <dbReference type="Proteomes" id="UP000674234"/>
    </source>
</evidence>
<protein>
    <submittedName>
        <fullName evidence="2">Uncharacterized protein</fullName>
    </submittedName>
</protein>
<dbReference type="EMBL" id="JAFCNB010000008">
    <property type="protein sequence ID" value="MBP2705409.1"/>
    <property type="molecule type" value="Genomic_DNA"/>
</dbReference>
<reference evidence="2" key="1">
    <citation type="submission" date="2021-02" db="EMBL/GenBank/DDBJ databases">
        <title>Draft genome sequence of Microbispora sp. RL4-1S isolated from rice leaves in Thailand.</title>
        <authorList>
            <person name="Muangham S."/>
            <person name="Duangmal K."/>
        </authorList>
    </citation>
    <scope>NUCLEOTIDE SEQUENCE</scope>
    <source>
        <strain evidence="2">RL4-1S</strain>
    </source>
</reference>
<sequence length="120" mass="13359">MVITQTTPHTPLIDLQEAHTHYRRARHLLAYDTPALAEILAALDHIPALCAESARLRAQLARIRMERANLIAAAHATLAAHNDGEADPLSYLRDELAAPDAGLPRRTRDRYRHPYGGEAR</sequence>
<evidence type="ECO:0000313" key="2">
    <source>
        <dbReference type="EMBL" id="MBP2705409.1"/>
    </source>
</evidence>
<dbReference type="RefSeq" id="WP_210156700.1">
    <property type="nucleotide sequence ID" value="NZ_JAFCNB010000008.1"/>
</dbReference>
<keyword evidence="3" id="KW-1185">Reference proteome</keyword>